<proteinExistence type="inferred from homology"/>
<feature type="transmembrane region" description="Helical" evidence="7">
    <location>
        <begin position="169"/>
        <end position="190"/>
    </location>
</feature>
<keyword evidence="2" id="KW-1003">Cell membrane</keyword>
<feature type="transmembrane region" description="Helical" evidence="7">
    <location>
        <begin position="78"/>
        <end position="102"/>
    </location>
</feature>
<reference evidence="9" key="2">
    <citation type="journal article" date="2024" name="Environ. Microbiol.">
        <title>Genome analysis and description of Tunturibacter gen. nov. expands the diversity of Terriglobia in tundra soils.</title>
        <authorList>
            <person name="Messyasz A."/>
            <person name="Mannisto M.K."/>
            <person name="Kerkhof L.J."/>
            <person name="Haggblom M.M."/>
        </authorList>
    </citation>
    <scope>NUCLEOTIDE SEQUENCE</scope>
    <source>
        <strain evidence="9">X5P6</strain>
    </source>
</reference>
<reference evidence="9" key="1">
    <citation type="submission" date="2023-08" db="EMBL/GenBank/DDBJ databases">
        <authorList>
            <person name="Messyasz A."/>
            <person name="Mannisto M.K."/>
            <person name="Kerkhof L.J."/>
            <person name="Haggblom M."/>
        </authorList>
    </citation>
    <scope>NUCLEOTIDE SEQUENCE</scope>
    <source>
        <strain evidence="9">X5P6</strain>
    </source>
</reference>
<evidence type="ECO:0000256" key="7">
    <source>
        <dbReference type="SAM" id="Phobius"/>
    </source>
</evidence>
<dbReference type="PANTHER" id="PTHR30572:SF4">
    <property type="entry name" value="ABC TRANSPORTER PERMEASE YTRF"/>
    <property type="match status" value="1"/>
</dbReference>
<dbReference type="EMBL" id="CP132942">
    <property type="protein sequence ID" value="XCB32937.1"/>
    <property type="molecule type" value="Genomic_DNA"/>
</dbReference>
<dbReference type="InterPro" id="IPR003838">
    <property type="entry name" value="ABC3_permease_C"/>
</dbReference>
<protein>
    <submittedName>
        <fullName evidence="9">FtsX-like permease family protein</fullName>
    </submittedName>
</protein>
<evidence type="ECO:0000256" key="1">
    <source>
        <dbReference type="ARBA" id="ARBA00004651"/>
    </source>
</evidence>
<dbReference type="RefSeq" id="WP_353063775.1">
    <property type="nucleotide sequence ID" value="NZ_CP132942.1"/>
</dbReference>
<accession>A0AAU7ZPS7</accession>
<comment type="subcellular location">
    <subcellularLocation>
        <location evidence="1">Cell membrane</location>
        <topology evidence="1">Multi-pass membrane protein</topology>
    </subcellularLocation>
</comment>
<feature type="domain" description="ABC3 transporter permease C-terminal" evidence="8">
    <location>
        <begin position="85"/>
        <end position="196"/>
    </location>
</feature>
<dbReference type="Pfam" id="PF02687">
    <property type="entry name" value="FtsX"/>
    <property type="match status" value="1"/>
</dbReference>
<evidence type="ECO:0000313" key="9">
    <source>
        <dbReference type="EMBL" id="XCB32937.1"/>
    </source>
</evidence>
<dbReference type="GO" id="GO:0005886">
    <property type="term" value="C:plasma membrane"/>
    <property type="evidence" value="ECO:0007669"/>
    <property type="project" value="UniProtKB-SubCell"/>
</dbReference>
<gene>
    <name evidence="9" type="ORF">RBB77_21340</name>
</gene>
<dbReference type="InterPro" id="IPR050250">
    <property type="entry name" value="Macrolide_Exporter_MacB"/>
</dbReference>
<evidence type="ECO:0000256" key="6">
    <source>
        <dbReference type="ARBA" id="ARBA00038076"/>
    </source>
</evidence>
<dbReference type="GO" id="GO:0022857">
    <property type="term" value="F:transmembrane transporter activity"/>
    <property type="evidence" value="ECO:0007669"/>
    <property type="project" value="TreeGrafter"/>
</dbReference>
<dbReference type="KEGG" id="tpsc:RBB77_21340"/>
<comment type="similarity">
    <text evidence="6">Belongs to the ABC-4 integral membrane protein family.</text>
</comment>
<keyword evidence="3 7" id="KW-0812">Transmembrane</keyword>
<evidence type="ECO:0000256" key="3">
    <source>
        <dbReference type="ARBA" id="ARBA00022692"/>
    </source>
</evidence>
<evidence type="ECO:0000256" key="2">
    <source>
        <dbReference type="ARBA" id="ARBA00022475"/>
    </source>
</evidence>
<evidence type="ECO:0000256" key="5">
    <source>
        <dbReference type="ARBA" id="ARBA00023136"/>
    </source>
</evidence>
<keyword evidence="4 7" id="KW-1133">Transmembrane helix</keyword>
<keyword evidence="5 7" id="KW-0472">Membrane</keyword>
<dbReference type="AlphaFoldDB" id="A0AAU7ZPS7"/>
<name>A0AAU7ZPS7_9BACT</name>
<evidence type="ECO:0000259" key="8">
    <source>
        <dbReference type="Pfam" id="PF02687"/>
    </source>
</evidence>
<feature type="transmembrane region" description="Helical" evidence="7">
    <location>
        <begin position="137"/>
        <end position="157"/>
    </location>
</feature>
<organism evidence="9">
    <name type="scientific">Tunturiibacter psychrotolerans</name>
    <dbReference type="NCBI Taxonomy" id="3069686"/>
    <lineage>
        <taxon>Bacteria</taxon>
        <taxon>Pseudomonadati</taxon>
        <taxon>Acidobacteriota</taxon>
        <taxon>Terriglobia</taxon>
        <taxon>Terriglobales</taxon>
        <taxon>Acidobacteriaceae</taxon>
        <taxon>Tunturiibacter</taxon>
    </lineage>
</organism>
<sequence length="205" mass="21438">MKYSSLRVVPGPGMFEPYTQEVWPSMALMHVVLRTKADPVSAIGAARHIIQDLDAGIPLAEVSTLTAITQRSMATNMFSMLVVGFFGALALVLAAVGIYGIIAYSASQRTREIAIRIALGAQRGDVFGMVLGQGLRLAALGILFGVLNALLVGRVLAESLYGVSASDPLTLGCVALLIIVVALAASFLPARRAAATAPMEALRGD</sequence>
<evidence type="ECO:0000256" key="4">
    <source>
        <dbReference type="ARBA" id="ARBA00022989"/>
    </source>
</evidence>
<dbReference type="PANTHER" id="PTHR30572">
    <property type="entry name" value="MEMBRANE COMPONENT OF TRANSPORTER-RELATED"/>
    <property type="match status" value="1"/>
</dbReference>